<dbReference type="PANTHER" id="PTHR20982:SF3">
    <property type="entry name" value="MITOCHONDRIAL RIBOSOME RECYCLING FACTOR PSEUDO 1"/>
    <property type="match status" value="1"/>
</dbReference>
<name>A0A0D2CN89_9EURO</name>
<protein>
    <recommendedName>
        <fullName evidence="6">Ribosome recycling factor domain-containing protein</fullName>
    </recommendedName>
</protein>
<dbReference type="Gene3D" id="3.30.1360.40">
    <property type="match status" value="1"/>
</dbReference>
<evidence type="ECO:0000256" key="2">
    <source>
        <dbReference type="ARBA" id="ARBA00022917"/>
    </source>
</evidence>
<dbReference type="SUPFAM" id="SSF55194">
    <property type="entry name" value="Ribosome recycling factor, RRF"/>
    <property type="match status" value="1"/>
</dbReference>
<evidence type="ECO:0000313" key="7">
    <source>
        <dbReference type="EMBL" id="KIW51362.1"/>
    </source>
</evidence>
<dbReference type="InterPro" id="IPR036191">
    <property type="entry name" value="RRF_sf"/>
</dbReference>
<evidence type="ECO:0000256" key="1">
    <source>
        <dbReference type="ARBA" id="ARBA00005912"/>
    </source>
</evidence>
<dbReference type="OrthoDB" id="407355at2759"/>
<evidence type="ECO:0000256" key="5">
    <source>
        <dbReference type="SAM" id="MobiDB-lite"/>
    </source>
</evidence>
<feature type="region of interest" description="Disordered" evidence="5">
    <location>
        <begin position="51"/>
        <end position="100"/>
    </location>
</feature>
<dbReference type="Proteomes" id="UP000054342">
    <property type="component" value="Unassembled WGS sequence"/>
</dbReference>
<dbReference type="GO" id="GO:0043023">
    <property type="term" value="F:ribosomal large subunit binding"/>
    <property type="evidence" value="ECO:0007669"/>
    <property type="project" value="TreeGrafter"/>
</dbReference>
<dbReference type="GO" id="GO:0005739">
    <property type="term" value="C:mitochondrion"/>
    <property type="evidence" value="ECO:0007669"/>
    <property type="project" value="TreeGrafter"/>
</dbReference>
<feature type="compositionally biased region" description="Low complexity" evidence="5">
    <location>
        <begin position="57"/>
        <end position="71"/>
    </location>
</feature>
<dbReference type="EMBL" id="KN847322">
    <property type="protein sequence ID" value="KIW51362.1"/>
    <property type="molecule type" value="Genomic_DNA"/>
</dbReference>
<keyword evidence="8" id="KW-1185">Reference proteome</keyword>
<proteinExistence type="inferred from homology"/>
<dbReference type="InterPro" id="IPR023584">
    <property type="entry name" value="Ribosome_recyc_fac_dom"/>
</dbReference>
<dbReference type="AlphaFoldDB" id="A0A0D2CN89"/>
<evidence type="ECO:0000313" key="8">
    <source>
        <dbReference type="Proteomes" id="UP000054342"/>
    </source>
</evidence>
<sequence length="300" mass="33433">MVKMSLRSRDAAQLLHQFLSFSQSPANVRHTVCMQCRIHVHVRGPTLRFPAPARQMSTTSALLKKSSSSSKSSRKSPEVTSPKNRDTHIPDNAATRNRDREIDPYDFTELNAGIAKAIARLKDALVKTRDAGRITPEMIESFPVELNVKGAAAHGSKPHHERQRLGDIASVVQKGGRMVQVYCSEEAHVKPISSAIQASQHSLVPQHDTSNPLLINVPVPPATAETRQQAKEEAKKVYDRASQEVRNVRGDEQKRFRKMELGKMVVVDELRKAHKQMEDVVKKGQDECKKIYEAAVKALG</sequence>
<dbReference type="RefSeq" id="XP_013311946.1">
    <property type="nucleotide sequence ID" value="XM_013456492.1"/>
</dbReference>
<reference evidence="7 8" key="1">
    <citation type="submission" date="2015-01" db="EMBL/GenBank/DDBJ databases">
        <title>The Genome Sequence of Exophiala xenobiotica CBS118157.</title>
        <authorList>
            <consortium name="The Broad Institute Genomics Platform"/>
            <person name="Cuomo C."/>
            <person name="de Hoog S."/>
            <person name="Gorbushina A."/>
            <person name="Stielow B."/>
            <person name="Teixiera M."/>
            <person name="Abouelleil A."/>
            <person name="Chapman S.B."/>
            <person name="Priest M."/>
            <person name="Young S.K."/>
            <person name="Wortman J."/>
            <person name="Nusbaum C."/>
            <person name="Birren B."/>
        </authorList>
    </citation>
    <scope>NUCLEOTIDE SEQUENCE [LARGE SCALE GENOMIC DNA]</scope>
    <source>
        <strain evidence="7 8">CBS 118157</strain>
    </source>
</reference>
<evidence type="ECO:0000259" key="6">
    <source>
        <dbReference type="Pfam" id="PF01765"/>
    </source>
</evidence>
<dbReference type="STRING" id="348802.A0A0D2CN89"/>
<accession>A0A0D2CN89</accession>
<feature type="coiled-coil region" evidence="4">
    <location>
        <begin position="224"/>
        <end position="287"/>
    </location>
</feature>
<comment type="similarity">
    <text evidence="1">Belongs to the RRF family.</text>
</comment>
<evidence type="ECO:0000256" key="3">
    <source>
        <dbReference type="ARBA" id="ARBA00024909"/>
    </source>
</evidence>
<keyword evidence="2" id="KW-0648">Protein biosynthesis</keyword>
<dbReference type="InterPro" id="IPR002661">
    <property type="entry name" value="Ribosome_recyc_fac"/>
</dbReference>
<dbReference type="Pfam" id="PF01765">
    <property type="entry name" value="RRF"/>
    <property type="match status" value="1"/>
</dbReference>
<gene>
    <name evidence="7" type="ORF">PV05_10092</name>
</gene>
<organism evidence="7 8">
    <name type="scientific">Exophiala xenobiotica</name>
    <dbReference type="NCBI Taxonomy" id="348802"/>
    <lineage>
        <taxon>Eukaryota</taxon>
        <taxon>Fungi</taxon>
        <taxon>Dikarya</taxon>
        <taxon>Ascomycota</taxon>
        <taxon>Pezizomycotina</taxon>
        <taxon>Eurotiomycetes</taxon>
        <taxon>Chaetothyriomycetidae</taxon>
        <taxon>Chaetothyriales</taxon>
        <taxon>Herpotrichiellaceae</taxon>
        <taxon>Exophiala</taxon>
    </lineage>
</organism>
<dbReference type="GeneID" id="25332000"/>
<feature type="domain" description="Ribosome recycling factor" evidence="6">
    <location>
        <begin position="124"/>
        <end position="299"/>
    </location>
</feature>
<dbReference type="HOGENOM" id="CLU_057161_0_0_1"/>
<keyword evidence="4" id="KW-0175">Coiled coil</keyword>
<dbReference type="Gene3D" id="1.10.132.20">
    <property type="entry name" value="Ribosome-recycling factor"/>
    <property type="match status" value="1"/>
</dbReference>
<comment type="function">
    <text evidence="3">Necessary for protein synthesis in mitochondria. Functions as a ribosome recycling factor in mitochondria.</text>
</comment>
<dbReference type="PANTHER" id="PTHR20982">
    <property type="entry name" value="RIBOSOME RECYCLING FACTOR"/>
    <property type="match status" value="1"/>
</dbReference>
<dbReference type="GO" id="GO:0006412">
    <property type="term" value="P:translation"/>
    <property type="evidence" value="ECO:0007669"/>
    <property type="project" value="UniProtKB-KW"/>
</dbReference>
<evidence type="ECO:0000256" key="4">
    <source>
        <dbReference type="SAM" id="Coils"/>
    </source>
</evidence>